<dbReference type="AlphaFoldDB" id="A0A0F3IHR8"/>
<dbReference type="RefSeq" id="WP_045780779.1">
    <property type="nucleotide sequence ID" value="NZ_LAJX01000337.1"/>
</dbReference>
<keyword evidence="2" id="KW-1185">Reference proteome</keyword>
<accession>A0A0F3IHR8</accession>
<reference evidence="2" key="1">
    <citation type="submission" date="2015-03" db="EMBL/GenBank/DDBJ databases">
        <title>Draft genome sequence of a novel methanotroph (Sn10-6) isolated from flooded ricefield rhizosphere in India.</title>
        <authorList>
            <person name="Pandit P.S."/>
            <person name="Pore S.D."/>
            <person name="Arora P."/>
            <person name="Kapse N.G."/>
            <person name="Dhakephalkar P.K."/>
            <person name="Rahalkar M.C."/>
        </authorList>
    </citation>
    <scope>NUCLEOTIDE SEQUENCE [LARGE SCALE GENOMIC DNA]</scope>
    <source>
        <strain evidence="2">Sn10-6</strain>
    </source>
</reference>
<evidence type="ECO:0000313" key="2">
    <source>
        <dbReference type="Proteomes" id="UP000033684"/>
    </source>
</evidence>
<name>A0A0F3IHR8_9GAMM</name>
<protein>
    <submittedName>
        <fullName evidence="1">Uncharacterized protein</fullName>
    </submittedName>
</protein>
<gene>
    <name evidence="1" type="ORF">VZ94_21250</name>
</gene>
<proteinExistence type="predicted"/>
<organism evidence="1 2">
    <name type="scientific">Methylocucumis oryzae</name>
    <dbReference type="NCBI Taxonomy" id="1632867"/>
    <lineage>
        <taxon>Bacteria</taxon>
        <taxon>Pseudomonadati</taxon>
        <taxon>Pseudomonadota</taxon>
        <taxon>Gammaproteobacteria</taxon>
        <taxon>Methylococcales</taxon>
        <taxon>Methylococcaceae</taxon>
        <taxon>Methylocucumis</taxon>
    </lineage>
</organism>
<dbReference type="EMBL" id="LAJX01000337">
    <property type="protein sequence ID" value="KJV05009.1"/>
    <property type="molecule type" value="Genomic_DNA"/>
</dbReference>
<comment type="caution">
    <text evidence="1">The sequence shown here is derived from an EMBL/GenBank/DDBJ whole genome shotgun (WGS) entry which is preliminary data.</text>
</comment>
<sequence>MNVNTLYQANVNGFVLVRLAATPEQRRVAAEGMVDGEIVASGSAADNTLESVISSPKQTFTFRVLKGSKWEVDSDEITGVEVRWVK</sequence>
<reference evidence="1 2" key="2">
    <citation type="journal article" date="2016" name="Microb. Ecol.">
        <title>Genome Characteristics of a Novel Type I Methanotroph (Sn10-6) Isolated from a Flooded Indian Rice Field.</title>
        <authorList>
            <person name="Rahalkar M.C."/>
            <person name="Pandit P.S."/>
            <person name="Dhakephalkar P.K."/>
            <person name="Pore S."/>
            <person name="Arora P."/>
            <person name="Kapse N."/>
        </authorList>
    </citation>
    <scope>NUCLEOTIDE SEQUENCE [LARGE SCALE GENOMIC DNA]</scope>
    <source>
        <strain evidence="1 2">Sn10-6</strain>
    </source>
</reference>
<evidence type="ECO:0000313" key="1">
    <source>
        <dbReference type="EMBL" id="KJV05009.1"/>
    </source>
</evidence>
<dbReference type="Proteomes" id="UP000033684">
    <property type="component" value="Unassembled WGS sequence"/>
</dbReference>